<keyword evidence="1" id="KW-0732">Signal</keyword>
<name>A0ABN5APS7_9BACI</name>
<reference evidence="2 3" key="1">
    <citation type="submission" date="2017-06" db="EMBL/GenBank/DDBJ databases">
        <title>Genome sequence of Bacillus sonorensis strain SRCM101395.</title>
        <authorList>
            <person name="Cho S.H."/>
        </authorList>
    </citation>
    <scope>NUCLEOTIDE SEQUENCE [LARGE SCALE GENOMIC DNA]</scope>
    <source>
        <strain evidence="2 3">SRCM101395</strain>
    </source>
</reference>
<feature type="chain" id="PRO_5045429780" evidence="1">
    <location>
        <begin position="28"/>
        <end position="130"/>
    </location>
</feature>
<proteinExistence type="predicted"/>
<sequence>MKKIVMMLFTAVLLAVACFAGSSEAFAMTSKGAIQFKTDANTYSKHATSIVVTGTLARDLDNGYTVFLYKKGKTAPVKMIDVDHSIGTRSFRAVFSTKNIPAGKYDVIVAQSWAWKNWHGELKHYITVQH</sequence>
<keyword evidence="3" id="KW-1185">Reference proteome</keyword>
<feature type="signal peptide" evidence="1">
    <location>
        <begin position="1"/>
        <end position="27"/>
    </location>
</feature>
<organism evidence="2 3">
    <name type="scientific">Bacillus sonorensis</name>
    <dbReference type="NCBI Taxonomy" id="119858"/>
    <lineage>
        <taxon>Bacteria</taxon>
        <taxon>Bacillati</taxon>
        <taxon>Bacillota</taxon>
        <taxon>Bacilli</taxon>
        <taxon>Bacillales</taxon>
        <taxon>Bacillaceae</taxon>
        <taxon>Bacillus</taxon>
    </lineage>
</organism>
<dbReference type="GeneID" id="92851319"/>
<dbReference type="PROSITE" id="PS51257">
    <property type="entry name" value="PROKAR_LIPOPROTEIN"/>
    <property type="match status" value="1"/>
</dbReference>
<gene>
    <name evidence="2" type="ORF">S101395_04757</name>
</gene>
<evidence type="ECO:0000313" key="2">
    <source>
        <dbReference type="EMBL" id="ASB91245.1"/>
    </source>
</evidence>
<evidence type="ECO:0000313" key="3">
    <source>
        <dbReference type="Proteomes" id="UP000196877"/>
    </source>
</evidence>
<dbReference type="RefSeq" id="WP_006640054.1">
    <property type="nucleotide sequence ID" value="NZ_BORD01000008.1"/>
</dbReference>
<accession>A0ABN5APS7</accession>
<dbReference type="EMBL" id="CP021920">
    <property type="protein sequence ID" value="ASB91245.1"/>
    <property type="molecule type" value="Genomic_DNA"/>
</dbReference>
<evidence type="ECO:0000256" key="1">
    <source>
        <dbReference type="SAM" id="SignalP"/>
    </source>
</evidence>
<dbReference type="Proteomes" id="UP000196877">
    <property type="component" value="Chromosome"/>
</dbReference>
<protein>
    <submittedName>
        <fullName evidence="2">Uncharacterized protein</fullName>
    </submittedName>
</protein>